<feature type="region of interest" description="Disordered" evidence="1">
    <location>
        <begin position="1215"/>
        <end position="1247"/>
    </location>
</feature>
<proteinExistence type="predicted"/>
<feature type="compositionally biased region" description="Polar residues" evidence="1">
    <location>
        <begin position="1337"/>
        <end position="1347"/>
    </location>
</feature>
<dbReference type="InterPro" id="IPR019734">
    <property type="entry name" value="TPR_rpt"/>
</dbReference>
<accession>A0A8S1T8Z6</accession>
<dbReference type="Proteomes" id="UP000683925">
    <property type="component" value="Unassembled WGS sequence"/>
</dbReference>
<evidence type="ECO:0000313" key="3">
    <source>
        <dbReference type="Proteomes" id="UP000683925"/>
    </source>
</evidence>
<organism evidence="2 3">
    <name type="scientific">Paramecium octaurelia</name>
    <dbReference type="NCBI Taxonomy" id="43137"/>
    <lineage>
        <taxon>Eukaryota</taxon>
        <taxon>Sar</taxon>
        <taxon>Alveolata</taxon>
        <taxon>Ciliophora</taxon>
        <taxon>Intramacronucleata</taxon>
        <taxon>Oligohymenophorea</taxon>
        <taxon>Peniculida</taxon>
        <taxon>Parameciidae</taxon>
        <taxon>Paramecium</taxon>
    </lineage>
</organism>
<keyword evidence="3" id="KW-1185">Reference proteome</keyword>
<reference evidence="2" key="1">
    <citation type="submission" date="2021-01" db="EMBL/GenBank/DDBJ databases">
        <authorList>
            <consortium name="Genoscope - CEA"/>
            <person name="William W."/>
        </authorList>
    </citation>
    <scope>NUCLEOTIDE SEQUENCE</scope>
</reference>
<evidence type="ECO:0008006" key="4">
    <source>
        <dbReference type="Google" id="ProtNLM"/>
    </source>
</evidence>
<dbReference type="OrthoDB" id="295144at2759"/>
<dbReference type="EMBL" id="CAJJDP010000023">
    <property type="protein sequence ID" value="CAD8150421.1"/>
    <property type="molecule type" value="Genomic_DNA"/>
</dbReference>
<dbReference type="SMART" id="SM00028">
    <property type="entry name" value="TPR"/>
    <property type="match status" value="4"/>
</dbReference>
<name>A0A8S1T8Z6_PAROT</name>
<comment type="caution">
    <text evidence="2">The sequence shown here is derived from an EMBL/GenBank/DDBJ whole genome shotgun (WGS) entry which is preliminary data.</text>
</comment>
<evidence type="ECO:0000256" key="1">
    <source>
        <dbReference type="SAM" id="MobiDB-lite"/>
    </source>
</evidence>
<protein>
    <recommendedName>
        <fullName evidence="4">Tetratricopeptide repeat protein</fullName>
    </recommendedName>
</protein>
<feature type="compositionally biased region" description="Low complexity" evidence="1">
    <location>
        <begin position="1381"/>
        <end position="1391"/>
    </location>
</feature>
<gene>
    <name evidence="2" type="ORF">POCTA_138.1.T0230325</name>
</gene>
<evidence type="ECO:0000313" key="2">
    <source>
        <dbReference type="EMBL" id="CAD8150421.1"/>
    </source>
</evidence>
<feature type="region of interest" description="Disordered" evidence="1">
    <location>
        <begin position="1330"/>
        <end position="1392"/>
    </location>
</feature>
<feature type="compositionally biased region" description="Low complexity" evidence="1">
    <location>
        <begin position="1348"/>
        <end position="1372"/>
    </location>
</feature>
<sequence>MLNNLFESLCVTSALEIRSNLYFCSPPFIYINEQKYQFNAKTIYLLDNVIVIYTIDNGIKFVNQDLEVLSSYTLPQIPLAIYPYKDFIVLDYQYEYQICKIDEIENLVKKNKIVSFAPNPTNQLTYVIKQKLMECNVVYSHKFMDIEMGVEQIYCISKTQPHFLYQSIVFPQLTIIDLNRCEELYHIEFGSQIEQIFLYHNTFLLQSENKLFQMQNQEIVEFNSSIQFRVSCVVEFNNQTFFGSINDNSILVKDNQIIKEFYNLGQIVDIHPCNQICFIASYNKKYPVSLFRKGINENVLERYKLTNELRPRKIFYVNPSLMMLSFSQSSEIYTIPQFIIADIKVIKNQKTLLIHQLSSMMLLQITVNKVIFLQSYENITYQEEFYQKIKDCRLDLANKALYLYLGNNELRLYTVNDSNITLISQQVINRLSAFQIINKKLHYSTWFQFELHNFNDQQHYSINNINSTIVSIEQTQNFILLGLIDGNLVTLASDSYRVHKIFQISNTHPIKLMKFNNKVIIFSHHIYMIDNQLQQIIVNWDHLYDISFQNDKLIGIVQNEIQMVTLSQGSSSQCRELKFIKNLEIKNLRFFKDHLIVLTTQNLLLSYFDDQLKTQSQQQFQIEKMEQYNNIYLAGFTESQQGKINIVNEQLQLIYNYTYSEPIYDLKLHQNVIFFSTETAIHSNDGQFVHNFNVPLKGFDIKDKYFLIYENFKGAHLFYYDEKMIALGSLNCPCQYASFYYDDIICFSENDVKIAKLNLLTFTISEQMEVAISNPIEVTCVKDRYYGTLYGEDTLNINQIQFNQLLLEAHSQFQLRDMNQAIRLYEEALNCQEAGRDIDRMAIILANLGIIYFHNCDYKQATEKLIQAFTMLDRKNDFKCALLIKILGNLAIIKLITTEFQECKDYNDQAIQLILSAQPPLQYQLFKELMYIYYRFQSFEAMGDGNFENLEQKYDGQSLACFYSSMGLNRELCGDMALAFRYHQKALKLWYELKENGFIVITLRRILTIAQNERMDCKDYVQQLQKCMQSPELRGISPEILFKDCEKKLQCAREITTSLQKLEQQLNYQKNQQLLSQPLTVKQQDEFWKLALKLRLKRAIQYCYHQMSQQEVENASLLSQSIAQLEHSLKLLDQQQPYENYLQNLPFTKESVNIIKSHLLKFNRICLKIQLQPFLNYLYQLKQDDDQGQQHFQQQQFNSKFQSNQPYNQQIQNSNYQTQQQPQSLSNRQKQLDSINSQYNSQQSQANNDYQNQLNVQSYHSTNDQQNYMVRGQNPVQYQNNQYQQFNNPTQSNYPQNNQIEQQDFKQQKQQTMYANNYEQQQLKNSGQFGSQIMGVTGNNQSKVNNPQQQQFYQSQQQQQQQQQQSQYQQQQANLKFSKSQQNPQQVRQGQNMTVSLTKSQKLKNVSLLNAAYRTVMLGDQLTKCNKSSNGRIERFFILANDGTFRWAQNNKHINDPKSVNSYLVSDIRGLLYGKVTDVLRKSYNDKLEPWLCFSLVMKTRSMDFYAQPLQINSWVFAMSEEIKRRNPSAFVITPGKMLWRKIKIILHWYFVDKKKEKGGNKKKIQREIRFAKLLVLYANNLQRLPQIQ</sequence>